<protein>
    <submittedName>
        <fullName evidence="1">Uncharacterized protein</fullName>
    </submittedName>
</protein>
<evidence type="ECO:0000313" key="2">
    <source>
        <dbReference type="Proteomes" id="UP000825100"/>
    </source>
</evidence>
<gene>
    <name evidence="1" type="ORF">LTWDN19_19110</name>
</gene>
<reference evidence="1 2" key="1">
    <citation type="submission" date="2021-05" db="EMBL/GenBank/DDBJ databases">
        <title>Complete Genome Sequence of Latilactobacillus sp. Strain WDN19, a High D-Aspartate-producing Lactic Acid Bacterium Isolated from a Japanese Pickle.</title>
        <authorList>
            <person name="Kajitani K."/>
            <person name="Takahashi S."/>
        </authorList>
    </citation>
    <scope>NUCLEOTIDE SEQUENCE [LARGE SCALE GENOMIC DNA]</scope>
    <source>
        <strain evidence="1 2">WDN19</strain>
    </source>
</reference>
<evidence type="ECO:0000313" key="1">
    <source>
        <dbReference type="EMBL" id="BCX31344.1"/>
    </source>
</evidence>
<dbReference type="RefSeq" id="WP_221276458.1">
    <property type="nucleotide sequence ID" value="NZ_AP024685.1"/>
</dbReference>
<dbReference type="Proteomes" id="UP000825100">
    <property type="component" value="Chromosome"/>
</dbReference>
<keyword evidence="2" id="KW-1185">Reference proteome</keyword>
<dbReference type="EMBL" id="AP024685">
    <property type="protein sequence ID" value="BCX31344.1"/>
    <property type="molecule type" value="Genomic_DNA"/>
</dbReference>
<accession>A0ABM7QWF3</accession>
<proteinExistence type="predicted"/>
<dbReference type="Pfam" id="PF18780">
    <property type="entry name" value="HNH_repeat"/>
    <property type="match status" value="2"/>
</dbReference>
<name>A0ABM7QWF3_LATCU</name>
<dbReference type="InterPro" id="IPR041025">
    <property type="entry name" value="HNH_repeat"/>
</dbReference>
<organism evidence="1 2">
    <name type="scientific">Latilactobacillus curvatus</name>
    <name type="common">Lactobacillus curvatus</name>
    <dbReference type="NCBI Taxonomy" id="28038"/>
    <lineage>
        <taxon>Bacteria</taxon>
        <taxon>Bacillati</taxon>
        <taxon>Bacillota</taxon>
        <taxon>Bacilli</taxon>
        <taxon>Lactobacillales</taxon>
        <taxon>Lactobacillaceae</taxon>
        <taxon>Latilactobacillus</taxon>
    </lineage>
</organism>
<sequence>MPESTRGFNNWTVKGKYTQQTFVDEIKKRYKETDIVPTQRSFRTHASYYLFGSWTEALIMAGITPKEVKGDTPIIRQFIIDEVKQLAIELKKAPAKSDYSRWQKAISLFGSWNAVLKEAKIETRLFVEGKEVK</sequence>